<keyword evidence="7 9" id="KW-0675">Receptor</keyword>
<dbReference type="PROSITE" id="PS00237">
    <property type="entry name" value="G_PROTEIN_RECEP_F1_1"/>
    <property type="match status" value="1"/>
</dbReference>
<feature type="transmembrane region" description="Helical" evidence="10">
    <location>
        <begin position="349"/>
        <end position="372"/>
    </location>
</feature>
<feature type="transmembrane region" description="Helical" evidence="10">
    <location>
        <begin position="25"/>
        <end position="44"/>
    </location>
</feature>
<evidence type="ECO:0000256" key="7">
    <source>
        <dbReference type="ARBA" id="ARBA00023170"/>
    </source>
</evidence>
<protein>
    <recommendedName>
        <fullName evidence="11">G-protein coupled receptors family 1 profile domain-containing protein</fullName>
    </recommendedName>
</protein>
<feature type="transmembrane region" description="Helical" evidence="10">
    <location>
        <begin position="223"/>
        <end position="247"/>
    </location>
</feature>
<keyword evidence="5 9" id="KW-0297">G-protein coupled receptor</keyword>
<reference evidence="12 13" key="1">
    <citation type="submission" date="2022-05" db="EMBL/GenBank/DDBJ databases">
        <authorList>
            <consortium name="Genoscope - CEA"/>
            <person name="William W."/>
        </authorList>
    </citation>
    <scope>NUCLEOTIDE SEQUENCE [LARGE SCALE GENOMIC DNA]</scope>
</reference>
<dbReference type="SUPFAM" id="SSF81321">
    <property type="entry name" value="Family A G protein-coupled receptor-like"/>
    <property type="match status" value="2"/>
</dbReference>
<keyword evidence="13" id="KW-1185">Reference proteome</keyword>
<gene>
    <name evidence="12" type="ORF">PEVE_00001987</name>
</gene>
<feature type="transmembrane region" description="Helical" evidence="10">
    <location>
        <begin position="134"/>
        <end position="155"/>
    </location>
</feature>
<dbReference type="InterPro" id="IPR000276">
    <property type="entry name" value="GPCR_Rhodpsn"/>
</dbReference>
<comment type="subcellular location">
    <subcellularLocation>
        <location evidence="1">Cell membrane</location>
        <topology evidence="1">Multi-pass membrane protein</topology>
    </subcellularLocation>
</comment>
<evidence type="ECO:0000256" key="5">
    <source>
        <dbReference type="ARBA" id="ARBA00023040"/>
    </source>
</evidence>
<evidence type="ECO:0000256" key="9">
    <source>
        <dbReference type="RuleBase" id="RU000688"/>
    </source>
</evidence>
<dbReference type="PRINTS" id="PR00237">
    <property type="entry name" value="GPCRRHODOPSN"/>
</dbReference>
<feature type="transmembrane region" description="Helical" evidence="10">
    <location>
        <begin position="167"/>
        <end position="188"/>
    </location>
</feature>
<evidence type="ECO:0000313" key="13">
    <source>
        <dbReference type="Proteomes" id="UP001159427"/>
    </source>
</evidence>
<feature type="transmembrane region" description="Helical" evidence="10">
    <location>
        <begin position="56"/>
        <end position="79"/>
    </location>
</feature>
<dbReference type="CDD" id="cd00637">
    <property type="entry name" value="7tm_classA_rhodopsin-like"/>
    <property type="match status" value="2"/>
</dbReference>
<evidence type="ECO:0000313" key="12">
    <source>
        <dbReference type="EMBL" id="CAH3019278.1"/>
    </source>
</evidence>
<evidence type="ECO:0000256" key="6">
    <source>
        <dbReference type="ARBA" id="ARBA00023136"/>
    </source>
</evidence>
<dbReference type="PANTHER" id="PTHR24249">
    <property type="entry name" value="HISTAMINE RECEPTOR-RELATED G-PROTEIN COUPLED RECEPTOR"/>
    <property type="match status" value="1"/>
</dbReference>
<feature type="transmembrane region" description="Helical" evidence="10">
    <location>
        <begin position="313"/>
        <end position="337"/>
    </location>
</feature>
<evidence type="ECO:0000256" key="2">
    <source>
        <dbReference type="ARBA" id="ARBA00022475"/>
    </source>
</evidence>
<name>A0ABN8LPZ0_9CNID</name>
<keyword evidence="4 10" id="KW-1133">Transmembrane helix</keyword>
<sequence length="491" mass="55525">MINVSTCENGLPAFTLAEKIVLSTWYGLAGMAAMTGNAVVLCLIYRIPSLRTTSNFFISSLAVADLLVGLVIAPVWIVLRCWYTDVQNYGEAIDFLWIHTTVATTFNLLCVSLDRNVAIFYPLRYQNILSKRRCFSAIAIVWLMSLCLPCSRFLVDDSSGNLALWMSVSVITILVPMIIILLCSARILKATNRQLNRIIHMNSLPHNQAKVKRAKTNTKASKTLFIIVGLFVVSWLPSLVTSFLNYFTQSGYCGLLSYYNTVWLWVEAVAFTSSGINPWVYCLRNNEFYQHLSRHFGWNRNRMQPKPCTPPNIIMSTWCGILSLQAIVGNSLVLWLIAKNKSLRTNANLFITSLAVADLLVGLIIAPVWIIFRCSQSSKDKYEHKYAFSIDYLWIHTTVATTFNLCCVTLDRHIAIFHPLRYQSFLTKKRCYVAIALVWLMSVVLPCSRFIVMKSSAIVLLWMSFTVVTVLIPVMIITFSSILILKAAARQ</sequence>
<dbReference type="InterPro" id="IPR017452">
    <property type="entry name" value="GPCR_Rhodpsn_7TM"/>
</dbReference>
<keyword evidence="3 9" id="KW-0812">Transmembrane</keyword>
<feature type="domain" description="G-protein coupled receptors family 1 profile" evidence="11">
    <location>
        <begin position="36"/>
        <end position="281"/>
    </location>
</feature>
<dbReference type="PROSITE" id="PS50262">
    <property type="entry name" value="G_PROTEIN_RECEP_F1_2"/>
    <property type="match status" value="2"/>
</dbReference>
<comment type="caution">
    <text evidence="12">The sequence shown here is derived from an EMBL/GenBank/DDBJ whole genome shotgun (WGS) entry which is preliminary data.</text>
</comment>
<evidence type="ECO:0000259" key="11">
    <source>
        <dbReference type="PROSITE" id="PS50262"/>
    </source>
</evidence>
<evidence type="ECO:0000256" key="1">
    <source>
        <dbReference type="ARBA" id="ARBA00004651"/>
    </source>
</evidence>
<proteinExistence type="inferred from homology"/>
<feature type="transmembrane region" description="Helical" evidence="10">
    <location>
        <begin position="431"/>
        <end position="452"/>
    </location>
</feature>
<feature type="transmembrane region" description="Helical" evidence="10">
    <location>
        <begin position="458"/>
        <end position="485"/>
    </location>
</feature>
<keyword evidence="8 9" id="KW-0807">Transducer</keyword>
<evidence type="ECO:0000256" key="3">
    <source>
        <dbReference type="ARBA" id="ARBA00022692"/>
    </source>
</evidence>
<evidence type="ECO:0000256" key="4">
    <source>
        <dbReference type="ARBA" id="ARBA00022989"/>
    </source>
</evidence>
<dbReference type="InterPro" id="IPR050569">
    <property type="entry name" value="TAAR"/>
</dbReference>
<feature type="transmembrane region" description="Helical" evidence="10">
    <location>
        <begin position="95"/>
        <end position="113"/>
    </location>
</feature>
<accession>A0ABN8LPZ0</accession>
<evidence type="ECO:0000256" key="8">
    <source>
        <dbReference type="ARBA" id="ARBA00023224"/>
    </source>
</evidence>
<dbReference type="Pfam" id="PF00001">
    <property type="entry name" value="7tm_1"/>
    <property type="match status" value="2"/>
</dbReference>
<evidence type="ECO:0000256" key="10">
    <source>
        <dbReference type="SAM" id="Phobius"/>
    </source>
</evidence>
<dbReference type="EMBL" id="CALNXI010000111">
    <property type="protein sequence ID" value="CAH3019278.1"/>
    <property type="molecule type" value="Genomic_DNA"/>
</dbReference>
<dbReference type="Proteomes" id="UP001159427">
    <property type="component" value="Unassembled WGS sequence"/>
</dbReference>
<comment type="similarity">
    <text evidence="9">Belongs to the G-protein coupled receptor 1 family.</text>
</comment>
<feature type="domain" description="G-protein coupled receptors family 1 profile" evidence="11">
    <location>
        <begin position="329"/>
        <end position="491"/>
    </location>
</feature>
<keyword evidence="6 10" id="KW-0472">Membrane</keyword>
<dbReference type="PANTHER" id="PTHR24249:SF372">
    <property type="entry name" value="G-PROTEIN COUPLED RECEPTORS FAMILY 1 PROFILE DOMAIN-CONTAINING PROTEIN"/>
    <property type="match status" value="1"/>
</dbReference>
<organism evidence="12 13">
    <name type="scientific">Porites evermanni</name>
    <dbReference type="NCBI Taxonomy" id="104178"/>
    <lineage>
        <taxon>Eukaryota</taxon>
        <taxon>Metazoa</taxon>
        <taxon>Cnidaria</taxon>
        <taxon>Anthozoa</taxon>
        <taxon>Hexacorallia</taxon>
        <taxon>Scleractinia</taxon>
        <taxon>Fungiina</taxon>
        <taxon>Poritidae</taxon>
        <taxon>Porites</taxon>
    </lineage>
</organism>
<keyword evidence="2" id="KW-1003">Cell membrane</keyword>
<dbReference type="Gene3D" id="1.20.1070.10">
    <property type="entry name" value="Rhodopsin 7-helix transmembrane proteins"/>
    <property type="match status" value="2"/>
</dbReference>
<dbReference type="SMART" id="SM01381">
    <property type="entry name" value="7TM_GPCR_Srsx"/>
    <property type="match status" value="1"/>
</dbReference>